<protein>
    <submittedName>
        <fullName evidence="1">Uncharacterized protein</fullName>
    </submittedName>
</protein>
<dbReference type="EMBL" id="GBRH01271255">
    <property type="protein sequence ID" value="JAD26640.1"/>
    <property type="molecule type" value="Transcribed_RNA"/>
</dbReference>
<dbReference type="AlphaFoldDB" id="A0A0A8YPC6"/>
<reference evidence="1" key="2">
    <citation type="journal article" date="2015" name="Data Brief">
        <title>Shoot transcriptome of the giant reed, Arundo donax.</title>
        <authorList>
            <person name="Barrero R.A."/>
            <person name="Guerrero F.D."/>
            <person name="Moolhuijzen P."/>
            <person name="Goolsby J.A."/>
            <person name="Tidwell J."/>
            <person name="Bellgard S.E."/>
            <person name="Bellgard M.I."/>
        </authorList>
    </citation>
    <scope>NUCLEOTIDE SEQUENCE</scope>
    <source>
        <tissue evidence="1">Shoot tissue taken approximately 20 cm above the soil surface</tissue>
    </source>
</reference>
<proteinExistence type="predicted"/>
<organism evidence="1">
    <name type="scientific">Arundo donax</name>
    <name type="common">Giant reed</name>
    <name type="synonym">Donax arundinaceus</name>
    <dbReference type="NCBI Taxonomy" id="35708"/>
    <lineage>
        <taxon>Eukaryota</taxon>
        <taxon>Viridiplantae</taxon>
        <taxon>Streptophyta</taxon>
        <taxon>Embryophyta</taxon>
        <taxon>Tracheophyta</taxon>
        <taxon>Spermatophyta</taxon>
        <taxon>Magnoliopsida</taxon>
        <taxon>Liliopsida</taxon>
        <taxon>Poales</taxon>
        <taxon>Poaceae</taxon>
        <taxon>PACMAD clade</taxon>
        <taxon>Arundinoideae</taxon>
        <taxon>Arundineae</taxon>
        <taxon>Arundo</taxon>
    </lineage>
</organism>
<name>A0A0A8YPC6_ARUDO</name>
<reference evidence="1" key="1">
    <citation type="submission" date="2014-09" db="EMBL/GenBank/DDBJ databases">
        <authorList>
            <person name="Magalhaes I.L.F."/>
            <person name="Oliveira U."/>
            <person name="Santos F.R."/>
            <person name="Vidigal T.H.D.A."/>
            <person name="Brescovit A.D."/>
            <person name="Santos A.J."/>
        </authorList>
    </citation>
    <scope>NUCLEOTIDE SEQUENCE</scope>
    <source>
        <tissue evidence="1">Shoot tissue taken approximately 20 cm above the soil surface</tissue>
    </source>
</reference>
<sequence>MITTVTVPCFLPLTIGGVQGTISPFLSRSQLPTGSQHHNLQKRPVTLVLPPTSCQLPNSLDTTVASINRSIFLHTRLAILDSSSMS</sequence>
<accession>A0A0A8YPC6</accession>
<evidence type="ECO:0000313" key="1">
    <source>
        <dbReference type="EMBL" id="JAD26640.1"/>
    </source>
</evidence>